<dbReference type="SMART" id="SM00729">
    <property type="entry name" value="Elp3"/>
    <property type="match status" value="1"/>
</dbReference>
<keyword evidence="6 10" id="KW-0479">Metal-binding</keyword>
<dbReference type="Gene3D" id="3.20.20.70">
    <property type="entry name" value="Aldolase class I"/>
    <property type="match status" value="1"/>
</dbReference>
<dbReference type="SFLD" id="SFLDF00562">
    <property type="entry name" value="HemN-like__clustered_with_heat"/>
    <property type="match status" value="1"/>
</dbReference>
<dbReference type="NCBIfam" id="TIGR00539">
    <property type="entry name" value="hemN_rel"/>
    <property type="match status" value="1"/>
</dbReference>
<evidence type="ECO:0000256" key="8">
    <source>
        <dbReference type="ARBA" id="ARBA00023014"/>
    </source>
</evidence>
<organism evidence="12 13">
    <name type="scientific">Ereboglobus luteus</name>
    <dbReference type="NCBI Taxonomy" id="1796921"/>
    <lineage>
        <taxon>Bacteria</taxon>
        <taxon>Pseudomonadati</taxon>
        <taxon>Verrucomicrobiota</taxon>
        <taxon>Opitutia</taxon>
        <taxon>Opitutales</taxon>
        <taxon>Opitutaceae</taxon>
        <taxon>Ereboglobus</taxon>
    </lineage>
</organism>
<dbReference type="RefSeq" id="WP_108823983.1">
    <property type="nucleotide sequence ID" value="NZ_CP023004.1"/>
</dbReference>
<evidence type="ECO:0000313" key="13">
    <source>
        <dbReference type="Proteomes" id="UP000244896"/>
    </source>
</evidence>
<dbReference type="InterPro" id="IPR013785">
    <property type="entry name" value="Aldolase_TIM"/>
</dbReference>
<dbReference type="KEGG" id="elut:CKA38_01885"/>
<dbReference type="CDD" id="cd01335">
    <property type="entry name" value="Radical_SAM"/>
    <property type="match status" value="1"/>
</dbReference>
<dbReference type="InterPro" id="IPR010723">
    <property type="entry name" value="HemN_C"/>
</dbReference>
<dbReference type="Proteomes" id="UP000244896">
    <property type="component" value="Chromosome"/>
</dbReference>
<dbReference type="SFLD" id="SFLDS00029">
    <property type="entry name" value="Radical_SAM"/>
    <property type="match status" value="1"/>
</dbReference>
<evidence type="ECO:0000256" key="3">
    <source>
        <dbReference type="ARBA" id="ARBA00017228"/>
    </source>
</evidence>
<comment type="function">
    <text evidence="10">Probably acts as a heme chaperone, transferring heme to an unknown acceptor. Binds one molecule of heme per monomer, possibly covalently. Binds 1 [4Fe-4S] cluster. The cluster is coordinated with 3 cysteines and an exchangeable S-adenosyl-L-methionine.</text>
</comment>
<reference evidence="12 13" key="1">
    <citation type="journal article" date="2018" name="Syst. Appl. Microbiol.">
        <title>Ereboglobus luteus gen. nov. sp. nov. from cockroach guts, and new insights into the oxygen relationship of the genera Opitutus and Didymococcus (Verrucomicrobia: Opitutaceae).</title>
        <authorList>
            <person name="Tegtmeier D."/>
            <person name="Belitz A."/>
            <person name="Radek R."/>
            <person name="Heimerl T."/>
            <person name="Brune A."/>
        </authorList>
    </citation>
    <scope>NUCLEOTIDE SEQUENCE [LARGE SCALE GENOMIC DNA]</scope>
    <source>
        <strain evidence="12 13">Ho45</strain>
    </source>
</reference>
<keyword evidence="5 10" id="KW-0949">S-adenosyl-L-methionine</keyword>
<sequence>MSEIDSLKNTDEPARPENRALGLYVHVPFCATRCDFCAFYEEAPTAEKVRRYLDGVAREMEVLTENGGREIGDGEKARTVDTVFWGGGTPGVLAAKDILRLGGIVRELWEGKGAPGEWSVELAPGSVSEARLEALREIGVTRISLGVQSFRADLLEALGRRHSPSQIYRAYERIRAAGFKNVNLDMMFALPGQEEAAWLADVREAIALGPDHLSTYCLTFEEDTALWVKLSQGKVKLDAEREARLYERTWAELDAAGFPQYEISNFSRRGFECVHNLNTWRMAEWIGLGPSAASQHAGWRGANARDLEKWLEGMKTGARATEDRVRMSPALLAEDALIFGLRMNEGVDMDALRKKAGADALNWAAVGALVNRLTNGALATGDGGRLRLTLKGRLVADAIASEMLGALTEGTGGE</sequence>
<dbReference type="SFLD" id="SFLDG01082">
    <property type="entry name" value="B12-binding_domain_containing"/>
    <property type="match status" value="1"/>
</dbReference>
<comment type="similarity">
    <text evidence="2">Belongs to the anaerobic coproporphyrinogen-III oxidase family. HemW subfamily.</text>
</comment>
<comment type="subcellular location">
    <subcellularLocation>
        <location evidence="10">Cytoplasm</location>
    </subcellularLocation>
</comment>
<name>A0A2U8E6J4_9BACT</name>
<dbReference type="PANTHER" id="PTHR13932:SF5">
    <property type="entry name" value="RADICAL S-ADENOSYL METHIONINE DOMAIN-CONTAINING PROTEIN 1, MITOCHONDRIAL"/>
    <property type="match status" value="1"/>
</dbReference>
<evidence type="ECO:0000256" key="4">
    <source>
        <dbReference type="ARBA" id="ARBA00022617"/>
    </source>
</evidence>
<dbReference type="PROSITE" id="PS51918">
    <property type="entry name" value="RADICAL_SAM"/>
    <property type="match status" value="1"/>
</dbReference>
<dbReference type="PANTHER" id="PTHR13932">
    <property type="entry name" value="COPROPORPHYRINIGEN III OXIDASE"/>
    <property type="match status" value="1"/>
</dbReference>
<dbReference type="SFLD" id="SFLDG01065">
    <property type="entry name" value="anaerobic_coproporphyrinogen-I"/>
    <property type="match status" value="1"/>
</dbReference>
<evidence type="ECO:0000256" key="7">
    <source>
        <dbReference type="ARBA" id="ARBA00023004"/>
    </source>
</evidence>
<dbReference type="OrthoDB" id="9808022at2"/>
<proteinExistence type="inferred from homology"/>
<evidence type="ECO:0000256" key="5">
    <source>
        <dbReference type="ARBA" id="ARBA00022691"/>
    </source>
</evidence>
<evidence type="ECO:0000256" key="9">
    <source>
        <dbReference type="ARBA" id="ARBA00023186"/>
    </source>
</evidence>
<dbReference type="GO" id="GO:0005737">
    <property type="term" value="C:cytoplasm"/>
    <property type="evidence" value="ECO:0007669"/>
    <property type="project" value="UniProtKB-SubCell"/>
</dbReference>
<dbReference type="GO" id="GO:0004109">
    <property type="term" value="F:coproporphyrinogen oxidase activity"/>
    <property type="evidence" value="ECO:0007669"/>
    <property type="project" value="InterPro"/>
</dbReference>
<dbReference type="GO" id="GO:0051539">
    <property type="term" value="F:4 iron, 4 sulfur cluster binding"/>
    <property type="evidence" value="ECO:0007669"/>
    <property type="project" value="UniProtKB-UniRule"/>
</dbReference>
<dbReference type="GO" id="GO:0006779">
    <property type="term" value="P:porphyrin-containing compound biosynthetic process"/>
    <property type="evidence" value="ECO:0007669"/>
    <property type="project" value="InterPro"/>
</dbReference>
<keyword evidence="8 10" id="KW-0411">Iron-sulfur</keyword>
<keyword evidence="13" id="KW-1185">Reference proteome</keyword>
<evidence type="ECO:0000259" key="11">
    <source>
        <dbReference type="PROSITE" id="PS51918"/>
    </source>
</evidence>
<comment type="cofactor">
    <cofactor evidence="1">
        <name>[4Fe-4S] cluster</name>
        <dbReference type="ChEBI" id="CHEBI:49883"/>
    </cofactor>
</comment>
<dbReference type="InterPro" id="IPR004559">
    <property type="entry name" value="HemW-like"/>
</dbReference>
<gene>
    <name evidence="12" type="ORF">CKA38_01885</name>
</gene>
<keyword evidence="4 10" id="KW-0349">Heme</keyword>
<dbReference type="InterPro" id="IPR006638">
    <property type="entry name" value="Elp3/MiaA/NifB-like_rSAM"/>
</dbReference>
<keyword evidence="7 10" id="KW-0408">Iron</keyword>
<dbReference type="AlphaFoldDB" id="A0A2U8E6J4"/>
<dbReference type="InterPro" id="IPR007197">
    <property type="entry name" value="rSAM"/>
</dbReference>
<dbReference type="Pfam" id="PF06969">
    <property type="entry name" value="HemN_C"/>
    <property type="match status" value="1"/>
</dbReference>
<keyword evidence="9 10" id="KW-0143">Chaperone</keyword>
<dbReference type="GO" id="GO:0046872">
    <property type="term" value="F:metal ion binding"/>
    <property type="evidence" value="ECO:0007669"/>
    <property type="project" value="UniProtKB-UniRule"/>
</dbReference>
<dbReference type="Pfam" id="PF04055">
    <property type="entry name" value="Radical_SAM"/>
    <property type="match status" value="1"/>
</dbReference>
<protein>
    <recommendedName>
        <fullName evidence="3 10">Heme chaperone HemW</fullName>
    </recommendedName>
</protein>
<dbReference type="SUPFAM" id="SSF102114">
    <property type="entry name" value="Radical SAM enzymes"/>
    <property type="match status" value="1"/>
</dbReference>
<dbReference type="EMBL" id="CP023004">
    <property type="protein sequence ID" value="AWI10451.1"/>
    <property type="molecule type" value="Genomic_DNA"/>
</dbReference>
<evidence type="ECO:0000313" key="12">
    <source>
        <dbReference type="EMBL" id="AWI10451.1"/>
    </source>
</evidence>
<dbReference type="InterPro" id="IPR034505">
    <property type="entry name" value="Coproporphyrinogen-III_oxidase"/>
</dbReference>
<evidence type="ECO:0000256" key="1">
    <source>
        <dbReference type="ARBA" id="ARBA00001966"/>
    </source>
</evidence>
<keyword evidence="10" id="KW-0004">4Fe-4S</keyword>
<accession>A0A2U8E6J4</accession>
<feature type="domain" description="Radical SAM core" evidence="11">
    <location>
        <begin position="15"/>
        <end position="259"/>
    </location>
</feature>
<evidence type="ECO:0000256" key="2">
    <source>
        <dbReference type="ARBA" id="ARBA00006100"/>
    </source>
</evidence>
<evidence type="ECO:0000256" key="6">
    <source>
        <dbReference type="ARBA" id="ARBA00022723"/>
    </source>
</evidence>
<keyword evidence="10" id="KW-0963">Cytoplasm</keyword>
<dbReference type="InterPro" id="IPR058240">
    <property type="entry name" value="rSAM_sf"/>
</dbReference>
<evidence type="ECO:0000256" key="10">
    <source>
        <dbReference type="RuleBase" id="RU364116"/>
    </source>
</evidence>